<dbReference type="Proteomes" id="UP000579812">
    <property type="component" value="Unassembled WGS sequence"/>
</dbReference>
<dbReference type="EMBL" id="JAAMOB010000004">
    <property type="protein sequence ID" value="KAF4114379.1"/>
    <property type="molecule type" value="Genomic_DNA"/>
</dbReference>
<evidence type="ECO:0000313" key="1">
    <source>
        <dbReference type="EMBL" id="KAF4114379.1"/>
    </source>
</evidence>
<reference evidence="1 2" key="1">
    <citation type="submission" date="2020-04" db="EMBL/GenBank/DDBJ databases">
        <title>Chromosome-level genome assembly of a cyprinid fish Onychostoma macrolepis by integration of Nanopore Sequencing, Bionano and Hi-C technology.</title>
        <authorList>
            <person name="Wang D."/>
        </authorList>
    </citation>
    <scope>NUCLEOTIDE SEQUENCE [LARGE SCALE GENOMIC DNA]</scope>
    <source>
        <strain evidence="1">SWU-2019</strain>
        <tissue evidence="1">Muscle</tissue>
    </source>
</reference>
<gene>
    <name evidence="1" type="ORF">G5714_004602</name>
</gene>
<protein>
    <submittedName>
        <fullName evidence="1">Uncharacterized protein</fullName>
    </submittedName>
</protein>
<dbReference type="AlphaFoldDB" id="A0A7J6D538"/>
<sequence length="167" mass="18402">MRWEKPIEHPKRNRRMSSEVPSSSWCELEGLKRSIRFLTEQHIKCRPSSQTEFGRLPSGCGRSCVQKEQAISLTSGISAKICILMKVVLFCSETGLGKALDAAAKDYWTAASTPNGDVMEAKRKSMVNHVQDIHERDTPNVSLLCTSTSEGGSKEQGVVGTRINCSS</sequence>
<name>A0A7J6D538_9TELE</name>
<proteinExistence type="predicted"/>
<evidence type="ECO:0000313" key="2">
    <source>
        <dbReference type="Proteomes" id="UP000579812"/>
    </source>
</evidence>
<organism evidence="1 2">
    <name type="scientific">Onychostoma macrolepis</name>
    <dbReference type="NCBI Taxonomy" id="369639"/>
    <lineage>
        <taxon>Eukaryota</taxon>
        <taxon>Metazoa</taxon>
        <taxon>Chordata</taxon>
        <taxon>Craniata</taxon>
        <taxon>Vertebrata</taxon>
        <taxon>Euteleostomi</taxon>
        <taxon>Actinopterygii</taxon>
        <taxon>Neopterygii</taxon>
        <taxon>Teleostei</taxon>
        <taxon>Ostariophysi</taxon>
        <taxon>Cypriniformes</taxon>
        <taxon>Cyprinidae</taxon>
        <taxon>Acrossocheilinae</taxon>
        <taxon>Onychostoma</taxon>
    </lineage>
</organism>
<keyword evidence="2" id="KW-1185">Reference proteome</keyword>
<accession>A0A7J6D538</accession>
<comment type="caution">
    <text evidence="1">The sequence shown here is derived from an EMBL/GenBank/DDBJ whole genome shotgun (WGS) entry which is preliminary data.</text>
</comment>